<dbReference type="InterPro" id="IPR012495">
    <property type="entry name" value="TadE-like_dom"/>
</dbReference>
<name>A0A495XBT0_9PSEU</name>
<reference evidence="2 3" key="1">
    <citation type="submission" date="2018-10" db="EMBL/GenBank/DDBJ databases">
        <title>Sequencing the genomes of 1000 actinobacteria strains.</title>
        <authorList>
            <person name="Klenk H.-P."/>
        </authorList>
    </citation>
    <scope>NUCLEOTIDE SEQUENCE [LARGE SCALE GENOMIC DNA]</scope>
    <source>
        <strain evidence="2 3">DSM 43911</strain>
    </source>
</reference>
<dbReference type="Proteomes" id="UP000272729">
    <property type="component" value="Unassembled WGS sequence"/>
</dbReference>
<keyword evidence="3" id="KW-1185">Reference proteome</keyword>
<dbReference type="OrthoDB" id="5190946at2"/>
<proteinExistence type="predicted"/>
<evidence type="ECO:0000313" key="3">
    <source>
        <dbReference type="Proteomes" id="UP000272729"/>
    </source>
</evidence>
<organism evidence="2 3">
    <name type="scientific">Saccharothrix variisporea</name>
    <dbReference type="NCBI Taxonomy" id="543527"/>
    <lineage>
        <taxon>Bacteria</taxon>
        <taxon>Bacillati</taxon>
        <taxon>Actinomycetota</taxon>
        <taxon>Actinomycetes</taxon>
        <taxon>Pseudonocardiales</taxon>
        <taxon>Pseudonocardiaceae</taxon>
        <taxon>Saccharothrix</taxon>
    </lineage>
</organism>
<dbReference type="Pfam" id="PF07811">
    <property type="entry name" value="TadE"/>
    <property type="match status" value="1"/>
</dbReference>
<sequence length="131" mass="13317">MRTDDRGAAAVEFALLLPILLLLVLGLVDFGRALNAQVTLTQAAREGARVAALKKPNVVTRTQDAATNLDGVAVTVTACPTPTSPTADATVTASYTFEFITPVGAIAGLFGGGGFGDPITLTAQGVMPCEA</sequence>
<evidence type="ECO:0000259" key="1">
    <source>
        <dbReference type="Pfam" id="PF07811"/>
    </source>
</evidence>
<dbReference type="AlphaFoldDB" id="A0A495XBT0"/>
<protein>
    <submittedName>
        <fullName evidence="2">TadE-like protein</fullName>
    </submittedName>
</protein>
<dbReference type="RefSeq" id="WP_121222875.1">
    <property type="nucleotide sequence ID" value="NZ_JBIUBA010000036.1"/>
</dbReference>
<dbReference type="EMBL" id="RBXR01000001">
    <property type="protein sequence ID" value="RKT70575.1"/>
    <property type="molecule type" value="Genomic_DNA"/>
</dbReference>
<evidence type="ECO:0000313" key="2">
    <source>
        <dbReference type="EMBL" id="RKT70575.1"/>
    </source>
</evidence>
<comment type="caution">
    <text evidence="2">The sequence shown here is derived from an EMBL/GenBank/DDBJ whole genome shotgun (WGS) entry which is preliminary data.</text>
</comment>
<accession>A0A495XBT0</accession>
<feature type="domain" description="TadE-like" evidence="1">
    <location>
        <begin position="7"/>
        <end position="49"/>
    </location>
</feature>
<gene>
    <name evidence="2" type="ORF">DFJ66_3845</name>
</gene>